<feature type="compositionally biased region" description="Polar residues" evidence="5">
    <location>
        <begin position="7"/>
        <end position="18"/>
    </location>
</feature>
<comment type="similarity">
    <text evidence="4">Belongs to the cyclin family.</text>
</comment>
<keyword evidence="9" id="KW-1185">Reference proteome</keyword>
<dbReference type="InterPro" id="IPR036915">
    <property type="entry name" value="Cyclin-like_sf"/>
</dbReference>
<proteinExistence type="inferred from homology"/>
<keyword evidence="1" id="KW-0132">Cell division</keyword>
<dbReference type="Pfam" id="PF00134">
    <property type="entry name" value="Cyclin_N"/>
    <property type="match status" value="1"/>
</dbReference>
<dbReference type="GO" id="GO:0005634">
    <property type="term" value="C:nucleus"/>
    <property type="evidence" value="ECO:0007669"/>
    <property type="project" value="UniProtKB-ARBA"/>
</dbReference>
<protein>
    <recommendedName>
        <fullName evidence="10">Cyclin B</fullName>
    </recommendedName>
</protein>
<dbReference type="AlphaFoldDB" id="A0A9N9XGE5"/>
<dbReference type="GO" id="GO:0016538">
    <property type="term" value="F:cyclin-dependent protein serine/threonine kinase regulator activity"/>
    <property type="evidence" value="ECO:0007669"/>
    <property type="project" value="InterPro"/>
</dbReference>
<dbReference type="InterPro" id="IPR004367">
    <property type="entry name" value="Cyclin_C-dom"/>
</dbReference>
<dbReference type="EMBL" id="OU898282">
    <property type="protein sequence ID" value="CAG9838411.1"/>
    <property type="molecule type" value="Genomic_DNA"/>
</dbReference>
<dbReference type="SUPFAM" id="SSF47954">
    <property type="entry name" value="Cyclin-like"/>
    <property type="match status" value="2"/>
</dbReference>
<dbReference type="SMART" id="SM01332">
    <property type="entry name" value="Cyclin_C"/>
    <property type="match status" value="1"/>
</dbReference>
<evidence type="ECO:0000256" key="1">
    <source>
        <dbReference type="ARBA" id="ARBA00022618"/>
    </source>
</evidence>
<sequence length="409" mass="46496">MAVPRKATQTINQENANSRIAVKSNLNPPLEPLKRAALGEVGNTLQESQKAQIGLGPTKNAFKKQEGGLQSKKDAVKTLTNKDKAIPTKPTAVLKRQESLLKPIQEKVTQPKEVPRTSTIVSKKLSIVDPDESSRNDPQMVTEYVMDIFKYLREMELTLAIKENFLEGHETTSRMRAILVNWLVDVHANFKATLDTLHICIGIVDRYLQENKKVGRSTLQLVGASAMLIACKYEEIYVPDLEDFEYVCDHTFTKRQILQMEKEILKRLDFNLGRPISVQFLRRYTKVTQSRLEHHNLGKYILELALLESDVVHVRPSLLAAAACCLSMGILNETMDLTKLWNPTFVQYTSYDYYDFRSLIAELAYLLVKSEQSKFQAIRRKYALPKFGKISLNVKLNGPLVRKLTAGKK</sequence>
<accession>A0A9N9XGE5</accession>
<evidence type="ECO:0000256" key="2">
    <source>
        <dbReference type="ARBA" id="ARBA00023127"/>
    </source>
</evidence>
<dbReference type="OrthoDB" id="5590282at2759"/>
<keyword evidence="3" id="KW-0131">Cell cycle</keyword>
<dbReference type="FunFam" id="1.10.472.10:FF:000001">
    <property type="entry name" value="G2/mitotic-specific cyclin"/>
    <property type="match status" value="1"/>
</dbReference>
<evidence type="ECO:0008006" key="10">
    <source>
        <dbReference type="Google" id="ProtNLM"/>
    </source>
</evidence>
<evidence type="ECO:0000313" key="9">
    <source>
        <dbReference type="Proteomes" id="UP001153709"/>
    </source>
</evidence>
<gene>
    <name evidence="8" type="ORF">DIABBA_LOCUS11306</name>
</gene>
<dbReference type="SMART" id="SM00385">
    <property type="entry name" value="CYCLIN"/>
    <property type="match status" value="2"/>
</dbReference>
<reference evidence="8" key="1">
    <citation type="submission" date="2022-01" db="EMBL/GenBank/DDBJ databases">
        <authorList>
            <person name="King R."/>
        </authorList>
    </citation>
    <scope>NUCLEOTIDE SEQUENCE</scope>
</reference>
<organism evidence="8 9">
    <name type="scientific">Diabrotica balteata</name>
    <name type="common">Banded cucumber beetle</name>
    <dbReference type="NCBI Taxonomy" id="107213"/>
    <lineage>
        <taxon>Eukaryota</taxon>
        <taxon>Metazoa</taxon>
        <taxon>Ecdysozoa</taxon>
        <taxon>Arthropoda</taxon>
        <taxon>Hexapoda</taxon>
        <taxon>Insecta</taxon>
        <taxon>Pterygota</taxon>
        <taxon>Neoptera</taxon>
        <taxon>Endopterygota</taxon>
        <taxon>Coleoptera</taxon>
        <taxon>Polyphaga</taxon>
        <taxon>Cucujiformia</taxon>
        <taxon>Chrysomeloidea</taxon>
        <taxon>Chrysomelidae</taxon>
        <taxon>Galerucinae</taxon>
        <taxon>Diabroticina</taxon>
        <taxon>Diabroticites</taxon>
        <taxon>Diabrotica</taxon>
    </lineage>
</organism>
<dbReference type="PIRSF" id="PIRSF001771">
    <property type="entry name" value="Cyclin_A_B_D_E"/>
    <property type="match status" value="1"/>
</dbReference>
<dbReference type="CDD" id="cd20507">
    <property type="entry name" value="CYCLIN_CCNB1-like_rpt1"/>
    <property type="match status" value="1"/>
</dbReference>
<evidence type="ECO:0000256" key="4">
    <source>
        <dbReference type="RuleBase" id="RU000383"/>
    </source>
</evidence>
<dbReference type="InterPro" id="IPR046965">
    <property type="entry name" value="Cyclin_A/B-like"/>
</dbReference>
<dbReference type="InterPro" id="IPR006671">
    <property type="entry name" value="Cyclin_N"/>
</dbReference>
<dbReference type="GO" id="GO:0051301">
    <property type="term" value="P:cell division"/>
    <property type="evidence" value="ECO:0007669"/>
    <property type="project" value="UniProtKB-KW"/>
</dbReference>
<dbReference type="PANTHER" id="PTHR10177">
    <property type="entry name" value="CYCLINS"/>
    <property type="match status" value="1"/>
</dbReference>
<feature type="domain" description="Cyclin C-terminal" evidence="7">
    <location>
        <begin position="275"/>
        <end position="396"/>
    </location>
</feature>
<dbReference type="InterPro" id="IPR013763">
    <property type="entry name" value="Cyclin-like_dom"/>
</dbReference>
<dbReference type="Pfam" id="PF02984">
    <property type="entry name" value="Cyclin_C"/>
    <property type="match status" value="1"/>
</dbReference>
<dbReference type="GO" id="GO:0044772">
    <property type="term" value="P:mitotic cell cycle phase transition"/>
    <property type="evidence" value="ECO:0007669"/>
    <property type="project" value="InterPro"/>
</dbReference>
<dbReference type="Gene3D" id="1.10.472.10">
    <property type="entry name" value="Cyclin-like"/>
    <property type="match status" value="2"/>
</dbReference>
<evidence type="ECO:0000256" key="3">
    <source>
        <dbReference type="ARBA" id="ARBA00023306"/>
    </source>
</evidence>
<feature type="domain" description="Cyclin-like" evidence="6">
    <location>
        <begin position="279"/>
        <end position="365"/>
    </location>
</feature>
<feature type="region of interest" description="Disordered" evidence="5">
    <location>
        <begin position="1"/>
        <end position="29"/>
    </location>
</feature>
<evidence type="ECO:0000256" key="5">
    <source>
        <dbReference type="SAM" id="MobiDB-lite"/>
    </source>
</evidence>
<keyword evidence="2 4" id="KW-0195">Cyclin</keyword>
<feature type="domain" description="Cyclin-like" evidence="6">
    <location>
        <begin position="181"/>
        <end position="266"/>
    </location>
</feature>
<name>A0A9N9XGE5_DIABA</name>
<evidence type="ECO:0000259" key="6">
    <source>
        <dbReference type="SMART" id="SM00385"/>
    </source>
</evidence>
<dbReference type="Proteomes" id="UP001153709">
    <property type="component" value="Chromosome 7"/>
</dbReference>
<evidence type="ECO:0000259" key="7">
    <source>
        <dbReference type="SMART" id="SM01332"/>
    </source>
</evidence>
<dbReference type="InterPro" id="IPR039361">
    <property type="entry name" value="Cyclin"/>
</dbReference>
<evidence type="ECO:0000313" key="8">
    <source>
        <dbReference type="EMBL" id="CAG9838411.1"/>
    </source>
</evidence>